<dbReference type="KEGG" id="kbs:EPA93_01810"/>
<dbReference type="RefSeq" id="WP_129885394.1">
    <property type="nucleotide sequence ID" value="NZ_CP035758.1"/>
</dbReference>
<dbReference type="AlphaFoldDB" id="A0A4P6JIB3"/>
<dbReference type="Gene3D" id="3.60.10.10">
    <property type="entry name" value="Endonuclease/exonuclease/phosphatase"/>
    <property type="match status" value="1"/>
</dbReference>
<evidence type="ECO:0000313" key="2">
    <source>
        <dbReference type="EMBL" id="QBD74795.1"/>
    </source>
</evidence>
<dbReference type="Proteomes" id="UP000290365">
    <property type="component" value="Chromosome"/>
</dbReference>
<dbReference type="SUPFAM" id="SSF56219">
    <property type="entry name" value="DNase I-like"/>
    <property type="match status" value="1"/>
</dbReference>
<organism evidence="2 3">
    <name type="scientific">Ktedonosporobacter rubrisoli</name>
    <dbReference type="NCBI Taxonomy" id="2509675"/>
    <lineage>
        <taxon>Bacteria</taxon>
        <taxon>Bacillati</taxon>
        <taxon>Chloroflexota</taxon>
        <taxon>Ktedonobacteria</taxon>
        <taxon>Ktedonobacterales</taxon>
        <taxon>Ktedonosporobacteraceae</taxon>
        <taxon>Ktedonosporobacter</taxon>
    </lineage>
</organism>
<dbReference type="OrthoDB" id="144782at2"/>
<dbReference type="GO" id="GO:0003824">
    <property type="term" value="F:catalytic activity"/>
    <property type="evidence" value="ECO:0007669"/>
    <property type="project" value="InterPro"/>
</dbReference>
<sequence length="253" mass="28717">MSLRILSYNILEGGEDRLSHIAHTIERQRPDVVALLEANSRTNAETLAQQLGMSLSFGEGNSEYYVAWLSRLPVVRTENYRRSVFSKTLLKIEVPWENTIVALFATHLSAGRKQENEQDRVAEMREILSILQQHKQQPHVLVGDMNSLCPGDEIDIATYLATATEKGEEKMRPDEFVREVVALVLQAGYTDCYRKLHPQERGYTYKLPSRPSLRLDYIFASPDLTAHLTACDIVADDEARSASDHLPIWAQFS</sequence>
<feature type="domain" description="Endonuclease/exonuclease/phosphatase" evidence="1">
    <location>
        <begin position="6"/>
        <end position="245"/>
    </location>
</feature>
<dbReference type="PANTHER" id="PTHR14859">
    <property type="entry name" value="CALCOFLUOR WHITE HYPERSENSITIVE PROTEIN PRECURSOR"/>
    <property type="match status" value="1"/>
</dbReference>
<dbReference type="PANTHER" id="PTHR14859:SF1">
    <property type="entry name" value="PGAP2-INTERACTING PROTEIN"/>
    <property type="match status" value="1"/>
</dbReference>
<keyword evidence="3" id="KW-1185">Reference proteome</keyword>
<dbReference type="GO" id="GO:0016020">
    <property type="term" value="C:membrane"/>
    <property type="evidence" value="ECO:0007669"/>
    <property type="project" value="GOC"/>
</dbReference>
<accession>A0A4P6JIB3</accession>
<dbReference type="InterPro" id="IPR005135">
    <property type="entry name" value="Endo/exonuclease/phosphatase"/>
</dbReference>
<name>A0A4P6JIB3_KTERU</name>
<reference evidence="2 3" key="1">
    <citation type="submission" date="2019-01" db="EMBL/GenBank/DDBJ databases">
        <title>Ktedonosporobacter rubrisoli SCAWS-G2.</title>
        <authorList>
            <person name="Huang Y."/>
            <person name="Yan B."/>
        </authorList>
    </citation>
    <scope>NUCLEOTIDE SEQUENCE [LARGE SCALE GENOMIC DNA]</scope>
    <source>
        <strain evidence="2 3">SCAWS-G2</strain>
    </source>
</reference>
<evidence type="ECO:0000313" key="3">
    <source>
        <dbReference type="Proteomes" id="UP000290365"/>
    </source>
</evidence>
<dbReference type="EMBL" id="CP035758">
    <property type="protein sequence ID" value="QBD74795.1"/>
    <property type="molecule type" value="Genomic_DNA"/>
</dbReference>
<dbReference type="Pfam" id="PF03372">
    <property type="entry name" value="Exo_endo_phos"/>
    <property type="match status" value="1"/>
</dbReference>
<dbReference type="GO" id="GO:0006506">
    <property type="term" value="P:GPI anchor biosynthetic process"/>
    <property type="evidence" value="ECO:0007669"/>
    <property type="project" value="TreeGrafter"/>
</dbReference>
<evidence type="ECO:0000259" key="1">
    <source>
        <dbReference type="Pfam" id="PF03372"/>
    </source>
</evidence>
<gene>
    <name evidence="2" type="ORF">EPA93_01810</name>
</gene>
<proteinExistence type="predicted"/>
<dbReference type="InterPro" id="IPR051916">
    <property type="entry name" value="GPI-anchor_lipid_remodeler"/>
</dbReference>
<protein>
    <recommendedName>
        <fullName evidence="1">Endonuclease/exonuclease/phosphatase domain-containing protein</fullName>
    </recommendedName>
</protein>
<dbReference type="InterPro" id="IPR036691">
    <property type="entry name" value="Endo/exonu/phosph_ase_sf"/>
</dbReference>